<keyword evidence="1" id="KW-0472">Membrane</keyword>
<protein>
    <submittedName>
        <fullName evidence="2">Uncharacterized protein</fullName>
    </submittedName>
</protein>
<keyword evidence="1" id="KW-1133">Transmembrane helix</keyword>
<feature type="transmembrane region" description="Helical" evidence="1">
    <location>
        <begin position="113"/>
        <end position="133"/>
    </location>
</feature>
<evidence type="ECO:0000313" key="3">
    <source>
        <dbReference type="Proteomes" id="UP000070284"/>
    </source>
</evidence>
<evidence type="ECO:0000256" key="1">
    <source>
        <dbReference type="SAM" id="Phobius"/>
    </source>
</evidence>
<organism evidence="2 3">
    <name type="scientific">candidate division MSBL1 archaeon SCGC-AAA259E19</name>
    <dbReference type="NCBI Taxonomy" id="1698264"/>
    <lineage>
        <taxon>Archaea</taxon>
        <taxon>Methanobacteriati</taxon>
        <taxon>Methanobacteriota</taxon>
        <taxon>candidate division MSBL1</taxon>
    </lineage>
</organism>
<evidence type="ECO:0000313" key="2">
    <source>
        <dbReference type="EMBL" id="KXA92649.1"/>
    </source>
</evidence>
<keyword evidence="1" id="KW-0812">Transmembrane</keyword>
<proteinExistence type="predicted"/>
<dbReference type="EMBL" id="LHXO01000145">
    <property type="protein sequence ID" value="KXA92649.1"/>
    <property type="molecule type" value="Genomic_DNA"/>
</dbReference>
<name>A0A133UEQ3_9EURY</name>
<sequence length="137" mass="16254">MKGKDIEFSKTWKTAFKNLSKMYVAFLTVYLPWVILLYFLFEYWSFFIVIPVLLLPLFSVYILPDALFRNANYPWKSVVNSFKTTWENLIESIVLFFPFLLAGIYLLLFGLWILVICFLLPFWFVLITVAYMGEIGE</sequence>
<dbReference type="Proteomes" id="UP000070284">
    <property type="component" value="Unassembled WGS sequence"/>
</dbReference>
<dbReference type="AlphaFoldDB" id="A0A133UEQ3"/>
<gene>
    <name evidence="2" type="ORF">AKJ65_07260</name>
</gene>
<reference evidence="2 3" key="1">
    <citation type="journal article" date="2016" name="Sci. Rep.">
        <title>Metabolic traits of an uncultured archaeal lineage -MSBL1- from brine pools of the Red Sea.</title>
        <authorList>
            <person name="Mwirichia R."/>
            <person name="Alam I."/>
            <person name="Rashid M."/>
            <person name="Vinu M."/>
            <person name="Ba-Alawi W."/>
            <person name="Anthony Kamau A."/>
            <person name="Kamanda Ngugi D."/>
            <person name="Goker M."/>
            <person name="Klenk H.P."/>
            <person name="Bajic V."/>
            <person name="Stingl U."/>
        </authorList>
    </citation>
    <scope>NUCLEOTIDE SEQUENCE [LARGE SCALE GENOMIC DNA]</scope>
    <source>
        <strain evidence="2">SCGC-AAA259E19</strain>
    </source>
</reference>
<accession>A0A133UEQ3</accession>
<feature type="transmembrane region" description="Helical" evidence="1">
    <location>
        <begin position="47"/>
        <end position="68"/>
    </location>
</feature>
<feature type="transmembrane region" description="Helical" evidence="1">
    <location>
        <begin position="89"/>
        <end position="107"/>
    </location>
</feature>
<comment type="caution">
    <text evidence="2">The sequence shown here is derived from an EMBL/GenBank/DDBJ whole genome shotgun (WGS) entry which is preliminary data.</text>
</comment>
<keyword evidence="3" id="KW-1185">Reference proteome</keyword>
<feature type="transmembrane region" description="Helical" evidence="1">
    <location>
        <begin position="21"/>
        <end position="41"/>
    </location>
</feature>